<accession>A0A7W7W4V7</accession>
<comment type="caution">
    <text evidence="1">The sequence shown here is derived from an EMBL/GenBank/DDBJ whole genome shotgun (WGS) entry which is preliminary data.</text>
</comment>
<gene>
    <name evidence="1" type="ORF">F4561_004823</name>
</gene>
<dbReference type="AlphaFoldDB" id="A0A7W7W4V7"/>
<reference evidence="1 2" key="1">
    <citation type="submission" date="2020-08" db="EMBL/GenBank/DDBJ databases">
        <title>Sequencing the genomes of 1000 actinobacteria strains.</title>
        <authorList>
            <person name="Klenk H.-P."/>
        </authorList>
    </citation>
    <scope>NUCLEOTIDE SEQUENCE [LARGE SCALE GENOMIC DNA]</scope>
    <source>
        <strain evidence="1 2">DSM 102030</strain>
    </source>
</reference>
<sequence>MKGQTRCGAAGPAREPVAANFRAPTYVVPVAVVRLLRVIREHLPTTEYERCV</sequence>
<protein>
    <submittedName>
        <fullName evidence="1">Uncharacterized protein</fullName>
    </submittedName>
</protein>
<dbReference type="EMBL" id="JACHJT010000001">
    <property type="protein sequence ID" value="MBB4934003.1"/>
    <property type="molecule type" value="Genomic_DNA"/>
</dbReference>
<evidence type="ECO:0000313" key="1">
    <source>
        <dbReference type="EMBL" id="MBB4934003.1"/>
    </source>
</evidence>
<evidence type="ECO:0000313" key="2">
    <source>
        <dbReference type="Proteomes" id="UP000523007"/>
    </source>
</evidence>
<keyword evidence="2" id="KW-1185">Reference proteome</keyword>
<organism evidence="1 2">
    <name type="scientific">Lipingzhangella halophila</name>
    <dbReference type="NCBI Taxonomy" id="1783352"/>
    <lineage>
        <taxon>Bacteria</taxon>
        <taxon>Bacillati</taxon>
        <taxon>Actinomycetota</taxon>
        <taxon>Actinomycetes</taxon>
        <taxon>Streptosporangiales</taxon>
        <taxon>Nocardiopsidaceae</taxon>
        <taxon>Lipingzhangella</taxon>
    </lineage>
</organism>
<name>A0A7W7W4V7_9ACTN</name>
<proteinExistence type="predicted"/>
<dbReference type="Proteomes" id="UP000523007">
    <property type="component" value="Unassembled WGS sequence"/>
</dbReference>